<keyword evidence="3" id="KW-1185">Reference proteome</keyword>
<reference evidence="3" key="1">
    <citation type="journal article" date="2013" name="Genome Announc.">
        <title>Draft genome sequence of the basidiomycetous yeast-like fungus Pseudozyma hubeiensis SY62, which produces an abundant amount of the biosurfactant mannosylerythritol lipids.</title>
        <authorList>
            <person name="Konishi M."/>
            <person name="Hatada Y."/>
            <person name="Horiuchi J."/>
        </authorList>
    </citation>
    <scope>NUCLEOTIDE SEQUENCE [LARGE SCALE GENOMIC DNA]</scope>
    <source>
        <strain evidence="3">SY62</strain>
    </source>
</reference>
<accession>R9NXA7</accession>
<evidence type="ECO:0000313" key="3">
    <source>
        <dbReference type="Proteomes" id="UP000014071"/>
    </source>
</evidence>
<protein>
    <submittedName>
        <fullName evidence="2">Uncharacterized protein</fullName>
    </submittedName>
</protein>
<evidence type="ECO:0000313" key="2">
    <source>
        <dbReference type="EMBL" id="GAC93293.1"/>
    </source>
</evidence>
<dbReference type="GeneID" id="24106159"/>
<gene>
    <name evidence="2" type="ORF">PHSY_000858</name>
</gene>
<dbReference type="AlphaFoldDB" id="R9NXA7"/>
<organism evidence="2 3">
    <name type="scientific">Pseudozyma hubeiensis (strain SY62)</name>
    <name type="common">Yeast</name>
    <dbReference type="NCBI Taxonomy" id="1305764"/>
    <lineage>
        <taxon>Eukaryota</taxon>
        <taxon>Fungi</taxon>
        <taxon>Dikarya</taxon>
        <taxon>Basidiomycota</taxon>
        <taxon>Ustilaginomycotina</taxon>
        <taxon>Ustilaginomycetes</taxon>
        <taxon>Ustilaginales</taxon>
        <taxon>Ustilaginaceae</taxon>
        <taxon>Pseudozyma</taxon>
    </lineage>
</organism>
<dbReference type="EMBL" id="DF238775">
    <property type="protein sequence ID" value="GAC93293.1"/>
    <property type="molecule type" value="Genomic_DNA"/>
</dbReference>
<dbReference type="HOGENOM" id="CLU_1732287_0_0_1"/>
<feature type="region of interest" description="Disordered" evidence="1">
    <location>
        <begin position="25"/>
        <end position="57"/>
    </location>
</feature>
<evidence type="ECO:0000256" key="1">
    <source>
        <dbReference type="SAM" id="MobiDB-lite"/>
    </source>
</evidence>
<dbReference type="RefSeq" id="XP_012186880.1">
    <property type="nucleotide sequence ID" value="XM_012331490.1"/>
</dbReference>
<name>R9NXA7_PSEHS</name>
<dbReference type="Proteomes" id="UP000014071">
    <property type="component" value="Unassembled WGS sequence"/>
</dbReference>
<feature type="compositionally biased region" description="Basic and acidic residues" evidence="1">
    <location>
        <begin position="25"/>
        <end position="34"/>
    </location>
</feature>
<feature type="compositionally biased region" description="Basic and acidic residues" evidence="1">
    <location>
        <begin position="42"/>
        <end position="53"/>
    </location>
</feature>
<proteinExistence type="predicted"/>
<sequence>MKAVWRDASIFMTLGLETRQSELQKLKHAEDRQGGKQTVPESSRKVQERKEPSQLHMSALLIPRTQKQVDVRRDERVEVASEAQPESVHESHPKLELECEPKFECGPQKRNFIAGEPGWFAGVMMRRGPTAGSLTSVVTIDLSADGKDVSM</sequence>